<dbReference type="AlphaFoldDB" id="A0A1I1KWF5"/>
<dbReference type="Proteomes" id="UP000199161">
    <property type="component" value="Unassembled WGS sequence"/>
</dbReference>
<keyword evidence="2" id="KW-1133">Transmembrane helix</keyword>
<name>A0A1I1KWF5_NATHA</name>
<feature type="region of interest" description="Disordered" evidence="1">
    <location>
        <begin position="263"/>
        <end position="327"/>
    </location>
</feature>
<keyword evidence="2" id="KW-0812">Transmembrane</keyword>
<evidence type="ECO:0000256" key="2">
    <source>
        <dbReference type="SAM" id="Phobius"/>
    </source>
</evidence>
<organism evidence="3 4">
    <name type="scientific">Natronobacterium haloterrestre</name>
    <name type="common">Halobiforma haloterrestris</name>
    <dbReference type="NCBI Taxonomy" id="148448"/>
    <lineage>
        <taxon>Archaea</taxon>
        <taxon>Methanobacteriati</taxon>
        <taxon>Methanobacteriota</taxon>
        <taxon>Stenosarchaea group</taxon>
        <taxon>Halobacteria</taxon>
        <taxon>Halobacteriales</taxon>
        <taxon>Natrialbaceae</taxon>
        <taxon>Natronobacterium</taxon>
    </lineage>
</organism>
<evidence type="ECO:0000313" key="4">
    <source>
        <dbReference type="Proteomes" id="UP000199161"/>
    </source>
</evidence>
<keyword evidence="2" id="KW-0472">Membrane</keyword>
<protein>
    <submittedName>
        <fullName evidence="3">HPP family protein</fullName>
    </submittedName>
</protein>
<feature type="transmembrane region" description="Helical" evidence="2">
    <location>
        <begin position="92"/>
        <end position="113"/>
    </location>
</feature>
<reference evidence="4" key="1">
    <citation type="submission" date="2016-10" db="EMBL/GenBank/DDBJ databases">
        <authorList>
            <person name="Varghese N."/>
            <person name="Submissions S."/>
        </authorList>
    </citation>
    <scope>NUCLEOTIDE SEQUENCE [LARGE SCALE GENOMIC DNA]</scope>
    <source>
        <strain evidence="4">DSM 13078</strain>
    </source>
</reference>
<accession>A0A1I1KWF5</accession>
<proteinExistence type="predicted"/>
<feature type="compositionally biased region" description="Basic and acidic residues" evidence="1">
    <location>
        <begin position="318"/>
        <end position="327"/>
    </location>
</feature>
<feature type="transmembrane region" description="Helical" evidence="2">
    <location>
        <begin position="62"/>
        <end position="80"/>
    </location>
</feature>
<sequence length="547" mass="59209">MLEGLRSRVRAIGSRLRRIERRERRELRAWLENTRNLIRLSALLFVPALLGFVTALSNAVPALPFLLFPPLASGAYTLFSEPESEYASPRRFVGGLTLGAVCGWIALEVVGRYGYGSSPGTFEAHAGAAAFAIFLTGSFTWLLDLEEAQSFSTALLVLLTEPLGTNADGAVIGVFPGRTGAAIAYVFSVFVATSLVAAAFVGWRRWFFQRRAHLLYASTTADDAVLVPIRGNHPDATAMLGARLAAAHDAGKVVLLEVVDRESVDDVSDSQSSNGPDDTGSEEEADDREKQSAGGHRTHSSARSNPDADQGGATPDGGDGRARVETRVGTETAELLEEYAREIEAETNVPCQVAVVAGNEDDPTTVLAAARKTECDLIVAPYESREGHDREGPSGFVRDLLHGGLDVLVHRSRKGRDDWQRALVPVRRESDISHAMVDFATRLVGDGTVSVCHCLTRDRNRRRAERMLTRLLEPFDGNADSVDCDFESRVVDDTPEAFVADRATQYDIVLVGASTDRSTVSRIVSAPTAERITELDSDLAIVATARE</sequence>
<dbReference type="RefSeq" id="WP_089789644.1">
    <property type="nucleotide sequence ID" value="NZ_FOKW01000013.1"/>
</dbReference>
<gene>
    <name evidence="3" type="ORF">SAMN05444422_11330</name>
</gene>
<feature type="transmembrane region" description="Helical" evidence="2">
    <location>
        <begin position="125"/>
        <end position="143"/>
    </location>
</feature>
<evidence type="ECO:0000313" key="3">
    <source>
        <dbReference type="EMBL" id="SFC64945.1"/>
    </source>
</evidence>
<dbReference type="Gene3D" id="3.40.50.12370">
    <property type="match status" value="1"/>
</dbReference>
<dbReference type="OrthoDB" id="213658at2157"/>
<dbReference type="EMBL" id="FOKW01000013">
    <property type="protein sequence ID" value="SFC64945.1"/>
    <property type="molecule type" value="Genomic_DNA"/>
</dbReference>
<evidence type="ECO:0000256" key="1">
    <source>
        <dbReference type="SAM" id="MobiDB-lite"/>
    </source>
</evidence>
<keyword evidence="4" id="KW-1185">Reference proteome</keyword>
<feature type="transmembrane region" description="Helical" evidence="2">
    <location>
        <begin position="182"/>
        <end position="203"/>
    </location>
</feature>
<feature type="transmembrane region" description="Helical" evidence="2">
    <location>
        <begin position="37"/>
        <end position="56"/>
    </location>
</feature>